<dbReference type="Gene3D" id="2.60.40.740">
    <property type="match status" value="4"/>
</dbReference>
<keyword evidence="2" id="KW-1185">Reference proteome</keyword>
<dbReference type="PANTHER" id="PTHR34819">
    <property type="entry name" value="LARGE CYSTEINE-RICH PERIPLASMIC PROTEIN OMCB"/>
    <property type="match status" value="1"/>
</dbReference>
<name>A0A1T4QZ62_9FUSO</name>
<evidence type="ECO:0000313" key="2">
    <source>
        <dbReference type="Proteomes" id="UP000191153"/>
    </source>
</evidence>
<protein>
    <submittedName>
        <fullName evidence="1">Conserved repeat domain-containing protein</fullName>
    </submittedName>
</protein>
<sequence length="2015" mass="215288">MLKSLWKLILTLLILLSGVIYGAPAPGNAIIGTQATVTYTDTNAQEVAVQSNIVTVTINEVRGVRISPDVANYSARPGEYVSFPITVNNTGNIEDIYKIYTANDSNLPEISFTVDANGNGVIDGDENIVLQPYENLPPIGGGESLNVIVRGRISPNSLIGSTQTFIPHVRSINDNNIIDWNNNNFSIANVSDIKVVKKFGATGVADALLYVLEISNSTEIPGTNLVITDIIPSDLEFDTTYGVWTPINSTTSKNVTYADDGPEAISNDVELKVINGVMTFTVFSVPGNFPESASGGTLVFRMKPKGGTAPGTKIINVASYTYNNGSSITAPKNTNFLVYQIPSVQEGVEIINEESVDVASGDYITIPQTVINRGQVADAYNLSVEGSTYIENVAFYLDENGDGIKNSNETTPITVTPIINEGESINILMTGKVSSGTPLGSHIFKIYARSINFNQSDFSDITINVFQAGELVRVYPDKSLSGQPGNIVTIHQSIENLSGTGTSYYLYTDNPGKILDVKFFLDDNGDGTRQANENTQITTPLFLNGGETKEVFMVGQISPETPLNSTLDFRIYGRNIYNENILDWSDININISGANYSLLLESDLNLTIEQDNEITIPQKITNTGLLKDYYSLVLVNNNEISNYRIFVDENKDGIRQESEITEIYDMTPEVLPGETFRFFLVGDGTGPLGNQDFIIRGVSQGDQSVFDDSIINLNILENTAKVILKPNLILTGAKGEEVIIPQTLINRAPTNETYNLSILNTTDLENVKFYLDNNGDGVRQYFETTEIGVTPSVGGNGGELNFFAVGRIKTNAPTGIQLFKVDATGIGDSSAKDTSDITLNIIEAGVGVVLTPDVTISEVLVPSQQGIRVNQTLTNNSSVSRSFTLTLEENSSFVNPRFYQSTQSRSAGLETIVTNLGPGESFNFIFEGDIATNPTFGAQSARIYARATDNNTILDWSTIYFTVQDGANINIVKSIGETVVPGAFVYVFDFTNIGTIIGTDITLTDTLPNGVIPDIYSGVWFPTGGGSLAITTADDGAEVNASDIEFKVINGQLTFKLQGLIPGAKPRLALRVRTLSGVMPGSTLINMATYSYNDGHNIINKETNTISYNVPSQAIVGVKKSAVIDPNNSNQFLYKFKLSNTGDIPGTAVKIVDTLPTEINVIGTTAKWIPVNETTSKNITLIDDGQEAVSNEVNLKVVNGVMTFTINSIPGGFLESSNGGELILTVKPKGEIVPGTVIENTASFEYNNGYDGLATGRTTNVANYTVPVPTVANVEVVKKVGNTAVPGAFVYVFEIINTGALNGSNLVIMDTLPNEVELDDTVGVWKNFGSTTSNPITIGDDGEENNLPGITFKIIDGVMTGTVASVPAGVTLGNNGGEFQIRVRPKPGVTSGTVITNTGTYTYDNGDGANIEKTTVNADYTVPAQAIVGVEKKATIDPNNSGQFIYTFKITNTGSLSGTNFTLTDTLPSEIDVVSTDGKWRTFTSNTENILTLANDGGEGTNSNLDFSIVNGVLTLKINSIPSNITSSTPGGELSIIVKPKSGVLAGTVISNSGTYEYNNGEDGVVSGKETNRADYTVVTPSGPNLTIIKSIGETSVPGAFVYVFDFVNDGSENAHNIVLTDVLPEGVIPDVDFALWKPSANGTFVNITTGDDGTEANASWVTFKVVGRDLEFTRIQHDMGTTGTLTLRVRPIGGVAPGTVLTNIGNYSYTDINGSNPVNKTTNSATYTVPSQALVGIKKSAVVDPNNGAQFIYRFKVFNSGDINGTSVILTDTLPNEVEVVGTTGKWQPVNQSTVKTITLADDGQEAVSNEVNLKVVNGVMTFTITSVSGNFLESGTGGILEIIVKPKSGVSGGTVVNNSGEFSYNNGFDGVVTGEKTNTATYTIPVGAPVLSLEKFQALDENSDNIIEGEYTKTALEVNPGTKIFYKLVITNSGTGGATNISLADTIPEFTRMSYGDGSISEKGKPVWRIVGGPFTEISNKPVEGGTGTISVVIPRVNPGEIAEIYYNIKVDQ</sequence>
<dbReference type="STRING" id="180163.SAMN02745174_02518"/>
<evidence type="ECO:0000313" key="1">
    <source>
        <dbReference type="EMBL" id="SKA09014.1"/>
    </source>
</evidence>
<gene>
    <name evidence="1" type="ORF">SAMN02745174_02518</name>
</gene>
<dbReference type="RefSeq" id="WP_078694933.1">
    <property type="nucleotide sequence ID" value="NZ_FUWX01000036.1"/>
</dbReference>
<reference evidence="1 2" key="1">
    <citation type="submission" date="2017-02" db="EMBL/GenBank/DDBJ databases">
        <authorList>
            <person name="Peterson S.W."/>
        </authorList>
    </citation>
    <scope>NUCLEOTIDE SEQUENCE [LARGE SCALE GENOMIC DNA]</scope>
    <source>
        <strain evidence="1 2">ATCC 700028</strain>
    </source>
</reference>
<dbReference type="NCBIfam" id="TIGR01451">
    <property type="entry name" value="B_ant_repeat"/>
    <property type="match status" value="3"/>
</dbReference>
<dbReference type="OrthoDB" id="904955at2"/>
<dbReference type="EMBL" id="FUWX01000036">
    <property type="protein sequence ID" value="SKA09014.1"/>
    <property type="molecule type" value="Genomic_DNA"/>
</dbReference>
<dbReference type="InterPro" id="IPR051172">
    <property type="entry name" value="Chlamydia_OmcB"/>
</dbReference>
<accession>A0A1T4QZ62</accession>
<organism evidence="1 2">
    <name type="scientific">Cetobacterium ceti</name>
    <dbReference type="NCBI Taxonomy" id="180163"/>
    <lineage>
        <taxon>Bacteria</taxon>
        <taxon>Fusobacteriati</taxon>
        <taxon>Fusobacteriota</taxon>
        <taxon>Fusobacteriia</taxon>
        <taxon>Fusobacteriales</taxon>
        <taxon>Fusobacteriaceae</taxon>
        <taxon>Cetobacterium</taxon>
    </lineage>
</organism>
<proteinExistence type="predicted"/>
<dbReference type="PANTHER" id="PTHR34819:SF3">
    <property type="entry name" value="CELL SURFACE PROTEIN"/>
    <property type="match status" value="1"/>
</dbReference>
<dbReference type="Proteomes" id="UP000191153">
    <property type="component" value="Unassembled WGS sequence"/>
</dbReference>
<dbReference type="InterPro" id="IPR047589">
    <property type="entry name" value="DUF11_rpt"/>
</dbReference>